<feature type="domain" description="Amino acid permease/ SLC12A" evidence="6">
    <location>
        <begin position="15"/>
        <end position="419"/>
    </location>
</feature>
<feature type="transmembrane region" description="Helical" evidence="5">
    <location>
        <begin position="287"/>
        <end position="310"/>
    </location>
</feature>
<protein>
    <submittedName>
        <fullName evidence="7">Amino acid permease</fullName>
    </submittedName>
</protein>
<keyword evidence="3 5" id="KW-1133">Transmembrane helix</keyword>
<feature type="transmembrane region" description="Helical" evidence="5">
    <location>
        <begin position="202"/>
        <end position="221"/>
    </location>
</feature>
<gene>
    <name evidence="7" type="ORF">AU468_11135</name>
</gene>
<feature type="transmembrane region" description="Helical" evidence="5">
    <location>
        <begin position="7"/>
        <end position="30"/>
    </location>
</feature>
<evidence type="ECO:0000259" key="6">
    <source>
        <dbReference type="Pfam" id="PF00324"/>
    </source>
</evidence>
<evidence type="ECO:0000256" key="1">
    <source>
        <dbReference type="ARBA" id="ARBA00004141"/>
    </source>
</evidence>
<reference evidence="8" key="1">
    <citation type="submission" date="2015-12" db="EMBL/GenBank/DDBJ databases">
        <authorList>
            <person name="Lodha T.D."/>
            <person name="Chintalapati S."/>
            <person name="Chintalapati V.R."/>
            <person name="Sravanthi T."/>
        </authorList>
    </citation>
    <scope>NUCLEOTIDE SEQUENCE [LARGE SCALE GENOMIC DNA]</scope>
    <source>
        <strain evidence="8">JC133</strain>
    </source>
</reference>
<accession>A0A2S4JHF7</accession>
<dbReference type="Proteomes" id="UP000237350">
    <property type="component" value="Unassembled WGS sequence"/>
</dbReference>
<comment type="caution">
    <text evidence="7">The sequence shown here is derived from an EMBL/GenBank/DDBJ whole genome shotgun (WGS) entry which is preliminary data.</text>
</comment>
<dbReference type="AlphaFoldDB" id="A0A2S4JHF7"/>
<keyword evidence="4 5" id="KW-0472">Membrane</keyword>
<evidence type="ECO:0000256" key="2">
    <source>
        <dbReference type="ARBA" id="ARBA00022692"/>
    </source>
</evidence>
<feature type="transmembrane region" description="Helical" evidence="5">
    <location>
        <begin position="347"/>
        <end position="380"/>
    </location>
</feature>
<evidence type="ECO:0000256" key="3">
    <source>
        <dbReference type="ARBA" id="ARBA00022989"/>
    </source>
</evidence>
<sequence>MKKLGTFAGVFVPSFEAILGAVLFLILPLLVGAVGLWNVIIIVVLANTATLATAFSIADSSSNVQKVGAGGMYALSRHSLGMAFGGSIGIQLFIAQAASIGFYAVGFAQPLQQFMVRLPLVASAVETYGISVLVQQQIIATGIGFIAMIAALAGADFASKLQSVIFVILVASVALVLLSPVFTPQNSGEPIFTAAPLGRSLVPGIGFWAAFATFFPAVTGIDAGVGMSGSLKTPGKSLARGTFLAIAVTFVVYVATSAVFGFIRHDLLTPAPGYIPSTINIFMEEPIILTVLLTGILFATGSSALSYFLTAPRTAQALVRDRVLPRSLRFLGMDFVRQGREPRVATVVTFLIFLPVIWAGDIAIASLIVGICFLVVYAWMNMAAFFERISGNPSFRPTSKGHWIISLYGFLVCIMVIVLFDYRIGIGVIGVQLIMFYLLLKYRAGNMLEGVWWGLLFSSLSWGMKRLGHIVQGTKNWRPIMGVFGFADRNEEVERLHTMARRIGEYRGFVAVNIMCPRKLDPETVTVPPGARLIRSSEDRFGTAIRTIAQAASPGGFKFNTVVVPMDTRLNLTDLIRDLMEDRVNVILSRHGKVEIGANRIDVYWKGKENGNLMALLAYIVSQSWRREQKGYSGSIRIIRKLREDEDRQVAREEMEALMNGARLGGEVLLLEPGTEPFPQTVAQTSADAALVLLGMPGKPMHQLAQAFELDELFFTRQVQQYEGMPPMLFVKAAGVFDLFA</sequence>
<dbReference type="RefSeq" id="WP_103680796.1">
    <property type="nucleotide sequence ID" value="NZ_LPWH01000112.1"/>
</dbReference>
<evidence type="ECO:0000313" key="8">
    <source>
        <dbReference type="Proteomes" id="UP000237350"/>
    </source>
</evidence>
<feature type="transmembrane region" description="Helical" evidence="5">
    <location>
        <begin position="164"/>
        <end position="182"/>
    </location>
</feature>
<feature type="transmembrane region" description="Helical" evidence="5">
    <location>
        <begin position="128"/>
        <end position="152"/>
    </location>
</feature>
<evidence type="ECO:0000256" key="5">
    <source>
        <dbReference type="SAM" id="Phobius"/>
    </source>
</evidence>
<dbReference type="OrthoDB" id="3181223at2"/>
<feature type="transmembrane region" description="Helical" evidence="5">
    <location>
        <begin position="242"/>
        <end position="263"/>
    </location>
</feature>
<dbReference type="Gene3D" id="1.20.1740.10">
    <property type="entry name" value="Amino acid/polyamine transporter I"/>
    <property type="match status" value="1"/>
</dbReference>
<feature type="transmembrane region" description="Helical" evidence="5">
    <location>
        <begin position="400"/>
        <end position="419"/>
    </location>
</feature>
<keyword evidence="2 5" id="KW-0812">Transmembrane</keyword>
<dbReference type="Pfam" id="PF00324">
    <property type="entry name" value="AA_permease"/>
    <property type="match status" value="1"/>
</dbReference>
<evidence type="ECO:0000256" key="4">
    <source>
        <dbReference type="ARBA" id="ARBA00023136"/>
    </source>
</evidence>
<dbReference type="InterPro" id="IPR004841">
    <property type="entry name" value="AA-permease/SLC12A_dom"/>
</dbReference>
<feature type="transmembrane region" description="Helical" evidence="5">
    <location>
        <begin position="79"/>
        <end position="108"/>
    </location>
</feature>
<proteinExistence type="predicted"/>
<dbReference type="InterPro" id="IPR004842">
    <property type="entry name" value="SLC12A_fam"/>
</dbReference>
<organism evidence="7 8">
    <name type="scientific">Alkalispirochaeta sphaeroplastigenens</name>
    <dbReference type="NCBI Taxonomy" id="1187066"/>
    <lineage>
        <taxon>Bacteria</taxon>
        <taxon>Pseudomonadati</taxon>
        <taxon>Spirochaetota</taxon>
        <taxon>Spirochaetia</taxon>
        <taxon>Spirochaetales</taxon>
        <taxon>Spirochaetaceae</taxon>
        <taxon>Alkalispirochaeta</taxon>
    </lineage>
</organism>
<keyword evidence="8" id="KW-1185">Reference proteome</keyword>
<evidence type="ECO:0000313" key="7">
    <source>
        <dbReference type="EMBL" id="POQ98943.1"/>
    </source>
</evidence>
<dbReference type="PANTHER" id="PTHR11827">
    <property type="entry name" value="SOLUTE CARRIER FAMILY 12, CATION COTRANSPORTERS"/>
    <property type="match status" value="1"/>
</dbReference>
<name>A0A2S4JHF7_9SPIO</name>
<dbReference type="PANTHER" id="PTHR11827:SF72">
    <property type="entry name" value="GH08340P"/>
    <property type="match status" value="1"/>
</dbReference>
<dbReference type="GO" id="GO:0015377">
    <property type="term" value="F:chloride:monoatomic cation symporter activity"/>
    <property type="evidence" value="ECO:0007669"/>
    <property type="project" value="InterPro"/>
</dbReference>
<comment type="subcellular location">
    <subcellularLocation>
        <location evidence="1">Membrane</location>
        <topology evidence="1">Multi-pass membrane protein</topology>
    </subcellularLocation>
</comment>
<feature type="transmembrane region" description="Helical" evidence="5">
    <location>
        <begin position="426"/>
        <end position="444"/>
    </location>
</feature>
<dbReference type="GO" id="GO:0016020">
    <property type="term" value="C:membrane"/>
    <property type="evidence" value="ECO:0007669"/>
    <property type="project" value="UniProtKB-SubCell"/>
</dbReference>
<dbReference type="EMBL" id="LPWH01000112">
    <property type="protein sequence ID" value="POQ98943.1"/>
    <property type="molecule type" value="Genomic_DNA"/>
</dbReference>
<feature type="transmembrane region" description="Helical" evidence="5">
    <location>
        <begin position="36"/>
        <end position="58"/>
    </location>
</feature>